<dbReference type="GO" id="GO:0005524">
    <property type="term" value="F:ATP binding"/>
    <property type="evidence" value="ECO:0007669"/>
    <property type="project" value="UniProtKB-KW"/>
</dbReference>
<dbReference type="CDD" id="cd03230">
    <property type="entry name" value="ABC_DR_subfamily_A"/>
    <property type="match status" value="1"/>
</dbReference>
<dbReference type="InterPro" id="IPR027417">
    <property type="entry name" value="P-loop_NTPase"/>
</dbReference>
<evidence type="ECO:0000256" key="1">
    <source>
        <dbReference type="ARBA" id="ARBA00022448"/>
    </source>
</evidence>
<dbReference type="PANTHER" id="PTHR42939:SF1">
    <property type="entry name" value="ABC TRANSPORTER ATP-BINDING PROTEIN ALBC-RELATED"/>
    <property type="match status" value="1"/>
</dbReference>
<proteinExistence type="predicted"/>
<keyword evidence="3 5" id="KW-0067">ATP-binding</keyword>
<sequence>MTAVLQARHLGKRYRRRWALSECTLDVPAGRVVGLVGPNGAGKTTLLSLAGGLLTPTAGTIEVCGGRPGADRAQLARVGFVAQNTPTYARLTVADHLKLGARLSPRWDAGLARQRIQRLGLRSDQQAGSLSGGQRAQLALTVALAKRPELLILDEPVAALDPLARREFLEDLRDATAEQELSVVHSSHLVSDIERVCDHLIVLVASRVRLAGDVRELLATHRVVTAPRLDPAALPAGLHVVSADHTDRRTTMLVRSDSGVDDPAWMTSPVSLEDLTLAYMSQSVPVSEALR</sequence>
<dbReference type="PROSITE" id="PS50893">
    <property type="entry name" value="ABC_TRANSPORTER_2"/>
    <property type="match status" value="1"/>
</dbReference>
<feature type="domain" description="ABC transporter" evidence="4">
    <location>
        <begin position="5"/>
        <end position="230"/>
    </location>
</feature>
<dbReference type="InterPro" id="IPR003439">
    <property type="entry name" value="ABC_transporter-like_ATP-bd"/>
</dbReference>
<comment type="caution">
    <text evidence="5">The sequence shown here is derived from an EMBL/GenBank/DDBJ whole genome shotgun (WGS) entry which is preliminary data.</text>
</comment>
<evidence type="ECO:0000313" key="5">
    <source>
        <dbReference type="EMBL" id="GLY77614.1"/>
    </source>
</evidence>
<dbReference type="EMBL" id="BSTJ01000007">
    <property type="protein sequence ID" value="GLY77614.1"/>
    <property type="molecule type" value="Genomic_DNA"/>
</dbReference>
<keyword evidence="1" id="KW-0813">Transport</keyword>
<evidence type="ECO:0000259" key="4">
    <source>
        <dbReference type="PROSITE" id="PS50893"/>
    </source>
</evidence>
<dbReference type="Pfam" id="PF00005">
    <property type="entry name" value="ABC_tran"/>
    <property type="match status" value="1"/>
</dbReference>
<organism evidence="5 6">
    <name type="scientific">Actinoallomurus iriomotensis</name>
    <dbReference type="NCBI Taxonomy" id="478107"/>
    <lineage>
        <taxon>Bacteria</taxon>
        <taxon>Bacillati</taxon>
        <taxon>Actinomycetota</taxon>
        <taxon>Actinomycetes</taxon>
        <taxon>Streptosporangiales</taxon>
        <taxon>Thermomonosporaceae</taxon>
        <taxon>Actinoallomurus</taxon>
    </lineage>
</organism>
<dbReference type="SUPFAM" id="SSF52540">
    <property type="entry name" value="P-loop containing nucleoside triphosphate hydrolases"/>
    <property type="match status" value="1"/>
</dbReference>
<name>A0A9W6RKU9_9ACTN</name>
<dbReference type="Gene3D" id="3.40.50.300">
    <property type="entry name" value="P-loop containing nucleotide triphosphate hydrolases"/>
    <property type="match status" value="1"/>
</dbReference>
<keyword evidence="2" id="KW-0547">Nucleotide-binding</keyword>
<dbReference type="SMART" id="SM00382">
    <property type="entry name" value="AAA"/>
    <property type="match status" value="1"/>
</dbReference>
<reference evidence="5" key="1">
    <citation type="submission" date="2023-03" db="EMBL/GenBank/DDBJ databases">
        <title>Actinoallomurus iriomotensis NBRC 103681.</title>
        <authorList>
            <person name="Ichikawa N."/>
            <person name="Sato H."/>
            <person name="Tonouchi N."/>
        </authorList>
    </citation>
    <scope>NUCLEOTIDE SEQUENCE</scope>
    <source>
        <strain evidence="5">NBRC 103681</strain>
    </source>
</reference>
<dbReference type="PANTHER" id="PTHR42939">
    <property type="entry name" value="ABC TRANSPORTER ATP-BINDING PROTEIN ALBC-RELATED"/>
    <property type="match status" value="1"/>
</dbReference>
<evidence type="ECO:0000256" key="2">
    <source>
        <dbReference type="ARBA" id="ARBA00022741"/>
    </source>
</evidence>
<dbReference type="InterPro" id="IPR003593">
    <property type="entry name" value="AAA+_ATPase"/>
</dbReference>
<protein>
    <submittedName>
        <fullName evidence="5">ABC transporter ATP-binding protein</fullName>
    </submittedName>
</protein>
<dbReference type="RefSeq" id="WP_285627383.1">
    <property type="nucleotide sequence ID" value="NZ_BSTJ01000007.1"/>
</dbReference>
<evidence type="ECO:0000313" key="6">
    <source>
        <dbReference type="Proteomes" id="UP001165135"/>
    </source>
</evidence>
<evidence type="ECO:0000256" key="3">
    <source>
        <dbReference type="ARBA" id="ARBA00022840"/>
    </source>
</evidence>
<dbReference type="InterPro" id="IPR051782">
    <property type="entry name" value="ABC_Transporter_VariousFunc"/>
</dbReference>
<dbReference type="GO" id="GO:0016887">
    <property type="term" value="F:ATP hydrolysis activity"/>
    <property type="evidence" value="ECO:0007669"/>
    <property type="project" value="InterPro"/>
</dbReference>
<dbReference type="AlphaFoldDB" id="A0A9W6RKU9"/>
<gene>
    <name evidence="5" type="ORF">Airi01_058810</name>
</gene>
<accession>A0A9W6RKU9</accession>
<dbReference type="Proteomes" id="UP001165135">
    <property type="component" value="Unassembled WGS sequence"/>
</dbReference>